<dbReference type="NCBIfam" id="NF033551">
    <property type="entry name" value="transpos_IS1182"/>
    <property type="match status" value="1"/>
</dbReference>
<keyword evidence="1" id="KW-0175">Coiled coil</keyword>
<dbReference type="InterPro" id="IPR047629">
    <property type="entry name" value="IS1182_transpos"/>
</dbReference>
<feature type="domain" description="Transposase DDE" evidence="3">
    <location>
        <begin position="380"/>
        <end position="498"/>
    </location>
</feature>
<dbReference type="InterPro" id="IPR008490">
    <property type="entry name" value="Transposase_InsH_N"/>
</dbReference>
<evidence type="ECO:0000259" key="3">
    <source>
        <dbReference type="Pfam" id="PF13751"/>
    </source>
</evidence>
<dbReference type="EMBL" id="MT631469">
    <property type="protein sequence ID" value="QNO51422.1"/>
    <property type="molecule type" value="Genomic_DNA"/>
</dbReference>
<proteinExistence type="predicted"/>
<dbReference type="AlphaFoldDB" id="A0A7G9YTT8"/>
<evidence type="ECO:0000259" key="2">
    <source>
        <dbReference type="Pfam" id="PF05598"/>
    </source>
</evidence>
<sequence length="539" mass="61083">MAIRDDKMGQSWLLPPDISELISVDHICYLVIAIVNGIDVSEIEEKYRFKPGNSAYPRRMLLRLLVQAAIDGVWSSRKIDKLAHENVVYMYLAGNEKPDFRTLCKFRSENKELIKAAFEKTVTFAKALGILTLGHLSTDGTKMKANASNDYTLSKAEIEAIREIIEHGIAIDKEEDKLYGDKRGDELPPELNTQQKIREKLKEIEQASNRKLRSAAKNIIEQHALGDELQKEQIIEKLDKAEEELNKSGQSAVSITDPEARFMKNKKERIELSYNPQITVDHDSGIIVANDVTQDCTDHAQLEPQVNSTRENVGELPEGAKMSFDNGYFSGPNLRYLETNGLDGYIPDRKQAQEMKGNKPKMSPFSKDSFDYDEEKDQFVCPSGGILSRKGEYEYNGKQVYAYYGAKCGECPFRAECAGEGKIRAITSDGYEGERRRMAAKMRSEAGKETYKKRKETVEWPFGNIKQNMKFREFLTRGIEKVRVEHNLVCTAHNLKVIWGKLERNVPIISTIRTLVANSASKVGNFLRGHATINFKCPC</sequence>
<dbReference type="PANTHER" id="PTHR33408:SF2">
    <property type="entry name" value="TRANSPOSASE DDE DOMAIN-CONTAINING PROTEIN"/>
    <property type="match status" value="1"/>
</dbReference>
<organism evidence="4">
    <name type="scientific">Candidatus Methanophagaceae archaeon ANME-1 ERB6</name>
    <dbReference type="NCBI Taxonomy" id="2759912"/>
    <lineage>
        <taxon>Archaea</taxon>
        <taxon>Methanobacteriati</taxon>
        <taxon>Methanobacteriota</taxon>
        <taxon>Stenosarchaea group</taxon>
        <taxon>Methanomicrobia</taxon>
        <taxon>Candidatus Methanophagales</taxon>
        <taxon>Candidatus Methanophagaceae</taxon>
    </lineage>
</organism>
<dbReference type="Pfam" id="PF05598">
    <property type="entry name" value="DUF772"/>
    <property type="match status" value="1"/>
</dbReference>
<accession>A0A7G9YTT8</accession>
<evidence type="ECO:0000313" key="4">
    <source>
        <dbReference type="EMBL" id="QNO51422.1"/>
    </source>
</evidence>
<dbReference type="PANTHER" id="PTHR33408">
    <property type="entry name" value="TRANSPOSASE"/>
    <property type="match status" value="1"/>
</dbReference>
<feature type="coiled-coil region" evidence="1">
    <location>
        <begin position="190"/>
        <end position="251"/>
    </location>
</feature>
<protein>
    <recommendedName>
        <fullName evidence="5">Transposase DDE domain-containing protein</fullName>
    </recommendedName>
</protein>
<reference evidence="4" key="1">
    <citation type="submission" date="2020-06" db="EMBL/GenBank/DDBJ databases">
        <title>Unique genomic features of the anaerobic methanotrophic archaea.</title>
        <authorList>
            <person name="Chadwick G.L."/>
            <person name="Skennerton C.T."/>
            <person name="Laso-Perez R."/>
            <person name="Leu A.O."/>
            <person name="Speth D.R."/>
            <person name="Yu H."/>
            <person name="Morgan-Lang C."/>
            <person name="Hatzenpichler R."/>
            <person name="Goudeau D."/>
            <person name="Malmstrom R."/>
            <person name="Brazelton W.J."/>
            <person name="Woyke T."/>
            <person name="Hallam S.J."/>
            <person name="Tyson G.W."/>
            <person name="Wegener G."/>
            <person name="Boetius A."/>
            <person name="Orphan V."/>
        </authorList>
    </citation>
    <scope>NUCLEOTIDE SEQUENCE</scope>
</reference>
<dbReference type="InterPro" id="IPR025668">
    <property type="entry name" value="Tnp_DDE_dom"/>
</dbReference>
<evidence type="ECO:0000256" key="1">
    <source>
        <dbReference type="SAM" id="Coils"/>
    </source>
</evidence>
<gene>
    <name evidence="4" type="ORF">PFCPEAIJ_00024</name>
</gene>
<feature type="domain" description="Transposase InsH N-terminal" evidence="2">
    <location>
        <begin position="18"/>
        <end position="108"/>
    </location>
</feature>
<evidence type="ECO:0008006" key="5">
    <source>
        <dbReference type="Google" id="ProtNLM"/>
    </source>
</evidence>
<name>A0A7G9YTT8_9EURY</name>
<dbReference type="Pfam" id="PF13751">
    <property type="entry name" value="DDE_Tnp_1_6"/>
    <property type="match status" value="1"/>
</dbReference>